<dbReference type="EMBL" id="BLAL01000075">
    <property type="protein sequence ID" value="GES83958.1"/>
    <property type="molecule type" value="Genomic_DNA"/>
</dbReference>
<reference evidence="2 4" key="1">
    <citation type="submission" date="2017-11" db="EMBL/GenBank/DDBJ databases">
        <title>The genome of Rhizophagus clarus HR1 reveals common genetic basis of auxotrophy among arbuscular mycorrhizal fungi.</title>
        <authorList>
            <person name="Kobayashi Y."/>
        </authorList>
    </citation>
    <scope>NUCLEOTIDE SEQUENCE [LARGE SCALE GENOMIC DNA]</scope>
    <source>
        <strain evidence="2 4">HR1</strain>
    </source>
</reference>
<name>A0A2Z6RHX3_9GLOM</name>
<accession>A0A2Z6RHX3</accession>
<feature type="region of interest" description="Disordered" evidence="1">
    <location>
        <begin position="1"/>
        <end position="27"/>
    </location>
</feature>
<protein>
    <submittedName>
        <fullName evidence="2">Uncharacterized protein</fullName>
    </submittedName>
</protein>
<evidence type="ECO:0000313" key="2">
    <source>
        <dbReference type="EMBL" id="GBC01714.1"/>
    </source>
</evidence>
<keyword evidence="4" id="KW-1185">Reference proteome</keyword>
<dbReference type="EMBL" id="BEXD01003668">
    <property type="protein sequence ID" value="GBC01714.1"/>
    <property type="molecule type" value="Genomic_DNA"/>
</dbReference>
<feature type="compositionally biased region" description="Low complexity" evidence="1">
    <location>
        <begin position="9"/>
        <end position="27"/>
    </location>
</feature>
<evidence type="ECO:0000313" key="4">
    <source>
        <dbReference type="Proteomes" id="UP000247702"/>
    </source>
</evidence>
<proteinExistence type="predicted"/>
<sequence length="225" mass="25425">MSSTRKLRSSSSSSNATIKKSTTEKTAATKAADLEFSITRSTYGLEDGPTSEEIVREILPQTQVKRQKHSAAAPADDNMEETTNFPNNKVTVINQLQQEPELLIIEKNKENTNSLNNQKFGINDSIHATPMNVDQQSHDQQTTIEHNKKFHMIVDPLTEISDENENIVSNTSIKGKNKEQNEINTTTEIEIININNNENNLSEEFRAFTLKNILKLIQINKYTHV</sequence>
<evidence type="ECO:0000313" key="3">
    <source>
        <dbReference type="EMBL" id="GES83958.1"/>
    </source>
</evidence>
<feature type="region of interest" description="Disordered" evidence="1">
    <location>
        <begin position="63"/>
        <end position="84"/>
    </location>
</feature>
<gene>
    <name evidence="3" type="ORF">RCL2_001110000</name>
    <name evidence="2" type="ORF">RclHR1_00430031</name>
</gene>
<reference evidence="3" key="2">
    <citation type="submission" date="2019-10" db="EMBL/GenBank/DDBJ databases">
        <title>Conservation and host-specific expression of non-tandemly repeated heterogenous ribosome RNA gene in arbuscular mycorrhizal fungi.</title>
        <authorList>
            <person name="Maeda T."/>
            <person name="Kobayashi Y."/>
            <person name="Nakagawa T."/>
            <person name="Ezawa T."/>
            <person name="Yamaguchi K."/>
            <person name="Bino T."/>
            <person name="Nishimoto Y."/>
            <person name="Shigenobu S."/>
            <person name="Kawaguchi M."/>
        </authorList>
    </citation>
    <scope>NUCLEOTIDE SEQUENCE</scope>
    <source>
        <strain evidence="3">HR1</strain>
    </source>
</reference>
<organism evidence="2 4">
    <name type="scientific">Rhizophagus clarus</name>
    <dbReference type="NCBI Taxonomy" id="94130"/>
    <lineage>
        <taxon>Eukaryota</taxon>
        <taxon>Fungi</taxon>
        <taxon>Fungi incertae sedis</taxon>
        <taxon>Mucoromycota</taxon>
        <taxon>Glomeromycotina</taxon>
        <taxon>Glomeromycetes</taxon>
        <taxon>Glomerales</taxon>
        <taxon>Glomeraceae</taxon>
        <taxon>Rhizophagus</taxon>
    </lineage>
</organism>
<dbReference type="Proteomes" id="UP000615446">
    <property type="component" value="Unassembled WGS sequence"/>
</dbReference>
<comment type="caution">
    <text evidence="2">The sequence shown here is derived from an EMBL/GenBank/DDBJ whole genome shotgun (WGS) entry which is preliminary data.</text>
</comment>
<dbReference type="AlphaFoldDB" id="A0A2Z6RHX3"/>
<dbReference type="Proteomes" id="UP000247702">
    <property type="component" value="Unassembled WGS sequence"/>
</dbReference>
<evidence type="ECO:0000256" key="1">
    <source>
        <dbReference type="SAM" id="MobiDB-lite"/>
    </source>
</evidence>